<accession>F3Z0U8</accession>
<dbReference type="GO" id="GO:0016787">
    <property type="term" value="F:hydrolase activity"/>
    <property type="evidence" value="ECO:0007669"/>
    <property type="project" value="UniProtKB-KW"/>
</dbReference>
<dbReference type="Gene3D" id="3.30.70.360">
    <property type="match status" value="1"/>
</dbReference>
<feature type="domain" description="Peptidase M20 dimerisation" evidence="8">
    <location>
        <begin position="201"/>
        <end position="303"/>
    </location>
</feature>
<evidence type="ECO:0000256" key="2">
    <source>
        <dbReference type="ARBA" id="ARBA00001947"/>
    </source>
</evidence>
<name>F3Z0U8_DESAF</name>
<keyword evidence="4" id="KW-0479">Metal-binding</keyword>
<dbReference type="Pfam" id="PF01546">
    <property type="entry name" value="Peptidase_M20"/>
    <property type="match status" value="1"/>
</dbReference>
<evidence type="ECO:0000256" key="7">
    <source>
        <dbReference type="ARBA" id="ARBA00023285"/>
    </source>
</evidence>
<dbReference type="InterPro" id="IPR036264">
    <property type="entry name" value="Bact_exopeptidase_dim_dom"/>
</dbReference>
<keyword evidence="10" id="KW-1185">Reference proteome</keyword>
<evidence type="ECO:0000259" key="8">
    <source>
        <dbReference type="Pfam" id="PF07687"/>
    </source>
</evidence>
<dbReference type="Proteomes" id="UP000007844">
    <property type="component" value="Chromosome"/>
</dbReference>
<dbReference type="Gene3D" id="3.40.630.10">
    <property type="entry name" value="Zn peptidases"/>
    <property type="match status" value="2"/>
</dbReference>
<evidence type="ECO:0000256" key="3">
    <source>
        <dbReference type="ARBA" id="ARBA00006247"/>
    </source>
</evidence>
<dbReference type="eggNOG" id="COG0624">
    <property type="taxonomic scope" value="Bacteria"/>
</dbReference>
<dbReference type="NCBIfam" id="NF010589">
    <property type="entry name" value="PRK13983.1"/>
    <property type="match status" value="1"/>
</dbReference>
<gene>
    <name evidence="9" type="ORF">Desaf_2711</name>
</gene>
<comment type="cofactor">
    <cofactor evidence="2">
        <name>Zn(2+)</name>
        <dbReference type="ChEBI" id="CHEBI:29105"/>
    </cofactor>
</comment>
<evidence type="ECO:0000313" key="9">
    <source>
        <dbReference type="EMBL" id="EGJ51026.1"/>
    </source>
</evidence>
<dbReference type="GO" id="GO:0046872">
    <property type="term" value="F:metal ion binding"/>
    <property type="evidence" value="ECO:0007669"/>
    <property type="project" value="UniProtKB-KW"/>
</dbReference>
<comment type="similarity">
    <text evidence="3">Belongs to the peptidase M20A family.</text>
</comment>
<dbReference type="AlphaFoldDB" id="F3Z0U8"/>
<dbReference type="KEGG" id="daf:Desaf_2711"/>
<dbReference type="SUPFAM" id="SSF55031">
    <property type="entry name" value="Bacterial exopeptidase dimerisation domain"/>
    <property type="match status" value="1"/>
</dbReference>
<dbReference type="InterPro" id="IPR011650">
    <property type="entry name" value="Peptidase_M20_dimer"/>
</dbReference>
<evidence type="ECO:0000256" key="1">
    <source>
        <dbReference type="ARBA" id="ARBA00001941"/>
    </source>
</evidence>
<reference evidence="9 10" key="1">
    <citation type="journal article" date="2011" name="J. Bacteriol.">
        <title>Genome sequence of the mercury-methylating and pleomorphic Desulfovibrio africanus Strain Walvis Bay.</title>
        <authorList>
            <person name="Brown S.D."/>
            <person name="Wall J.D."/>
            <person name="Kucken A.M."/>
            <person name="Gilmour C.C."/>
            <person name="Podar M."/>
            <person name="Brandt C.C."/>
            <person name="Teshima H."/>
            <person name="Detter J.C."/>
            <person name="Han C.S."/>
            <person name="Land M.L."/>
            <person name="Lucas S."/>
            <person name="Han J."/>
            <person name="Pennacchio L."/>
            <person name="Nolan M."/>
            <person name="Pitluck S."/>
            <person name="Woyke T."/>
            <person name="Goodwin L."/>
            <person name="Palumbo A.V."/>
            <person name="Elias D.A."/>
        </authorList>
    </citation>
    <scope>NUCLEOTIDE SEQUENCE [LARGE SCALE GENOMIC DNA]</scope>
    <source>
        <strain evidence="9 10">Walvis Bay</strain>
    </source>
</reference>
<dbReference type="RefSeq" id="WP_014260709.1">
    <property type="nucleotide sequence ID" value="NC_016629.1"/>
</dbReference>
<dbReference type="Pfam" id="PF07687">
    <property type="entry name" value="M20_dimer"/>
    <property type="match status" value="1"/>
</dbReference>
<evidence type="ECO:0000256" key="5">
    <source>
        <dbReference type="ARBA" id="ARBA00022801"/>
    </source>
</evidence>
<keyword evidence="5" id="KW-0378">Hydrolase</keyword>
<proteinExistence type="inferred from homology"/>
<evidence type="ECO:0000313" key="10">
    <source>
        <dbReference type="Proteomes" id="UP000007844"/>
    </source>
</evidence>
<organism evidence="9 10">
    <name type="scientific">Desulfocurvibacter africanus subsp. africanus str. Walvis Bay</name>
    <dbReference type="NCBI Taxonomy" id="690850"/>
    <lineage>
        <taxon>Bacteria</taxon>
        <taxon>Pseudomonadati</taxon>
        <taxon>Thermodesulfobacteriota</taxon>
        <taxon>Desulfovibrionia</taxon>
        <taxon>Desulfovibrionales</taxon>
        <taxon>Desulfovibrionaceae</taxon>
        <taxon>Desulfocurvibacter</taxon>
    </lineage>
</organism>
<dbReference type="InterPro" id="IPR050072">
    <property type="entry name" value="Peptidase_M20A"/>
</dbReference>
<dbReference type="PANTHER" id="PTHR43808">
    <property type="entry name" value="ACETYLORNITHINE DEACETYLASE"/>
    <property type="match status" value="1"/>
</dbReference>
<comment type="cofactor">
    <cofactor evidence="1">
        <name>Co(2+)</name>
        <dbReference type="ChEBI" id="CHEBI:48828"/>
    </cofactor>
</comment>
<dbReference type="STRING" id="690850.Desaf_2711"/>
<dbReference type="InterPro" id="IPR010182">
    <property type="entry name" value="ArgE/DapE"/>
</dbReference>
<evidence type="ECO:0000256" key="4">
    <source>
        <dbReference type="ARBA" id="ARBA00022723"/>
    </source>
</evidence>
<dbReference type="HOGENOM" id="CLU_021802_2_2_7"/>
<dbReference type="EMBL" id="CP003221">
    <property type="protein sequence ID" value="EGJ51026.1"/>
    <property type="molecule type" value="Genomic_DNA"/>
</dbReference>
<dbReference type="InterPro" id="IPR002933">
    <property type="entry name" value="Peptidase_M20"/>
</dbReference>
<keyword evidence="7" id="KW-0170">Cobalt</keyword>
<dbReference type="SUPFAM" id="SSF53187">
    <property type="entry name" value="Zn-dependent exopeptidases"/>
    <property type="match status" value="1"/>
</dbReference>
<dbReference type="PANTHER" id="PTHR43808:SF32">
    <property type="entry name" value="ARGE_DAPE-RELATED DEACYLASE"/>
    <property type="match status" value="1"/>
</dbReference>
<dbReference type="NCBIfam" id="TIGR01910">
    <property type="entry name" value="DapE-ArgE"/>
    <property type="match status" value="1"/>
</dbReference>
<sequence>MLDSLLRRLEGKRQTVIELQRRLVAVPALGPDNEGQGEWAKAQLTKAMLAEMGLGVDRDMHAPDSRVPDGLRPNFTCVIPGKDRSKTIWVISHLDIVPPGDLSLWQGDPYVLRVEGDQLYGRGTEDNNQAAVSSLILAQSILEERLTPPINLGMLFVADEETASKFGLEYVIKQYADYFRPGDLFLVPDFGGPDSSMMEVAEKSIFWLKITVFGKQCHASTPEQGNNTLVAASDLVLRIRELYNIFDARDEMFNPPFSTFEPTKKEANVENVNTVPGKDVFYVDCRVLPCYPLAQVMDKIRELGRQVEAKHGVRIEYQDVQREDAAPPTSPESEVVTRLAAAIRRIYDVEPKPTGIGGGTVAAVLRRAGHPAVVWSTLNHNAHQPNEHSSITFTIGDAKVMAAMLWPEG</sequence>
<keyword evidence="6" id="KW-0862">Zinc</keyword>
<evidence type="ECO:0000256" key="6">
    <source>
        <dbReference type="ARBA" id="ARBA00022833"/>
    </source>
</evidence>
<protein>
    <submittedName>
        <fullName evidence="9">Acetylornithine deacetylase or succinyl-diaminopimelate desuccinylase</fullName>
    </submittedName>
</protein>